<dbReference type="GO" id="GO:0046872">
    <property type="term" value="F:metal ion binding"/>
    <property type="evidence" value="ECO:0007669"/>
    <property type="project" value="InterPro"/>
</dbReference>
<organism evidence="3 4">
    <name type="scientific">Edaphobacter acidisoli</name>
    <dbReference type="NCBI Taxonomy" id="2040573"/>
    <lineage>
        <taxon>Bacteria</taxon>
        <taxon>Pseudomonadati</taxon>
        <taxon>Acidobacteriota</taxon>
        <taxon>Terriglobia</taxon>
        <taxon>Terriglobales</taxon>
        <taxon>Acidobacteriaceae</taxon>
        <taxon>Edaphobacter</taxon>
    </lineage>
</organism>
<dbReference type="RefSeq" id="WP_188758267.1">
    <property type="nucleotide sequence ID" value="NZ_BMJB01000001.1"/>
</dbReference>
<dbReference type="Proteomes" id="UP000648801">
    <property type="component" value="Unassembled WGS sequence"/>
</dbReference>
<dbReference type="GO" id="GO:0045892">
    <property type="term" value="P:negative regulation of DNA-templated transcription"/>
    <property type="evidence" value="ECO:0007669"/>
    <property type="project" value="UniProtKB-ARBA"/>
</dbReference>
<comment type="similarity">
    <text evidence="1">Belongs to the FrmR/RcnR family.</text>
</comment>
<dbReference type="GO" id="GO:0003677">
    <property type="term" value="F:DNA binding"/>
    <property type="evidence" value="ECO:0007669"/>
    <property type="project" value="InterPro"/>
</dbReference>
<sequence>MTKKRSVKEHSKPAEHRSHTTSGRKATGVDPKIKASNLRRLRLIEGQVRGLHRMVEEDRYCADIITQVSAVQQALRSVARALMSNHLTHCATQAIRTGSPKQQQAMYDELLELIYKNAH</sequence>
<reference evidence="3" key="1">
    <citation type="journal article" date="2014" name="Int. J. Syst. Evol. Microbiol.">
        <title>Complete genome sequence of Corynebacterium casei LMG S-19264T (=DSM 44701T), isolated from a smear-ripened cheese.</title>
        <authorList>
            <consortium name="US DOE Joint Genome Institute (JGI-PGF)"/>
            <person name="Walter F."/>
            <person name="Albersmeier A."/>
            <person name="Kalinowski J."/>
            <person name="Ruckert C."/>
        </authorList>
    </citation>
    <scope>NUCLEOTIDE SEQUENCE</scope>
    <source>
        <strain evidence="3">CGMCC 1.15447</strain>
    </source>
</reference>
<evidence type="ECO:0008006" key="5">
    <source>
        <dbReference type="Google" id="ProtNLM"/>
    </source>
</evidence>
<reference evidence="3" key="2">
    <citation type="submission" date="2020-09" db="EMBL/GenBank/DDBJ databases">
        <authorList>
            <person name="Sun Q."/>
            <person name="Zhou Y."/>
        </authorList>
    </citation>
    <scope>NUCLEOTIDE SEQUENCE</scope>
    <source>
        <strain evidence="3">CGMCC 1.15447</strain>
    </source>
</reference>
<evidence type="ECO:0000313" key="4">
    <source>
        <dbReference type="Proteomes" id="UP000648801"/>
    </source>
</evidence>
<dbReference type="Pfam" id="PF02583">
    <property type="entry name" value="Trns_repr_metal"/>
    <property type="match status" value="1"/>
</dbReference>
<comment type="caution">
    <text evidence="3">The sequence shown here is derived from an EMBL/GenBank/DDBJ whole genome shotgun (WGS) entry which is preliminary data.</text>
</comment>
<dbReference type="EMBL" id="BMJB01000001">
    <property type="protein sequence ID" value="GGA61390.1"/>
    <property type="molecule type" value="Genomic_DNA"/>
</dbReference>
<dbReference type="CDD" id="cd10148">
    <property type="entry name" value="CsoR-like_DUF156"/>
    <property type="match status" value="1"/>
</dbReference>
<evidence type="ECO:0000313" key="3">
    <source>
        <dbReference type="EMBL" id="GGA61390.1"/>
    </source>
</evidence>
<evidence type="ECO:0000256" key="1">
    <source>
        <dbReference type="ARBA" id="ARBA00005260"/>
    </source>
</evidence>
<dbReference type="InterPro" id="IPR038390">
    <property type="entry name" value="Metal_Tscrpt_repr_sf"/>
</dbReference>
<proteinExistence type="inferred from homology"/>
<dbReference type="Gene3D" id="1.20.58.1000">
    <property type="entry name" value="Metal-sensitive repressor, helix protomer"/>
    <property type="match status" value="1"/>
</dbReference>
<accession>A0A916W2P4</accession>
<dbReference type="PANTHER" id="PTHR33677:SF3">
    <property type="entry name" value="COPPER-SENSING TRANSCRIPTIONAL REPRESSOR RICR"/>
    <property type="match status" value="1"/>
</dbReference>
<dbReference type="AlphaFoldDB" id="A0A916W2P4"/>
<feature type="compositionally biased region" description="Basic and acidic residues" evidence="2">
    <location>
        <begin position="8"/>
        <end position="18"/>
    </location>
</feature>
<evidence type="ECO:0000256" key="2">
    <source>
        <dbReference type="SAM" id="MobiDB-lite"/>
    </source>
</evidence>
<dbReference type="PANTHER" id="PTHR33677">
    <property type="entry name" value="TRANSCRIPTIONAL REPRESSOR FRMR-RELATED"/>
    <property type="match status" value="1"/>
</dbReference>
<keyword evidence="4" id="KW-1185">Reference proteome</keyword>
<gene>
    <name evidence="3" type="ORF">GCM10011507_11110</name>
</gene>
<protein>
    <recommendedName>
        <fullName evidence="5">Transcriptional regulator</fullName>
    </recommendedName>
</protein>
<feature type="region of interest" description="Disordered" evidence="2">
    <location>
        <begin position="1"/>
        <end position="32"/>
    </location>
</feature>
<dbReference type="InterPro" id="IPR003735">
    <property type="entry name" value="Metal_Tscrpt_repr"/>
</dbReference>
<name>A0A916W2P4_9BACT</name>